<dbReference type="Gene3D" id="3.20.20.100">
    <property type="entry name" value="NADP-dependent oxidoreductase domain"/>
    <property type="match status" value="1"/>
</dbReference>
<dbReference type="AlphaFoldDB" id="A0A511DPX9"/>
<protein>
    <submittedName>
        <fullName evidence="4">Aldo/keto reductase</fullName>
    </submittedName>
</protein>
<comment type="caution">
    <text evidence="4">The sequence shown here is derived from an EMBL/GenBank/DDBJ whole genome shotgun (WGS) entry which is preliminary data.</text>
</comment>
<keyword evidence="5" id="KW-1185">Reference proteome</keyword>
<keyword evidence="1" id="KW-0560">Oxidoreductase</keyword>
<dbReference type="PANTHER" id="PTHR43364:SF4">
    <property type="entry name" value="NAD(P)-LINKED OXIDOREDUCTASE SUPERFAMILY PROTEIN"/>
    <property type="match status" value="1"/>
</dbReference>
<accession>A0A511DPX9</accession>
<feature type="region of interest" description="Disordered" evidence="2">
    <location>
        <begin position="318"/>
        <end position="346"/>
    </location>
</feature>
<dbReference type="InterPro" id="IPR036812">
    <property type="entry name" value="NAD(P)_OxRdtase_dom_sf"/>
</dbReference>
<dbReference type="Proteomes" id="UP000321685">
    <property type="component" value="Unassembled WGS sequence"/>
</dbReference>
<dbReference type="OrthoDB" id="9768793at2"/>
<dbReference type="FunFam" id="3.20.20.100:FF:000004">
    <property type="entry name" value="Oxidoreductase, aldo/keto reductase"/>
    <property type="match status" value="1"/>
</dbReference>
<dbReference type="GO" id="GO:0005829">
    <property type="term" value="C:cytosol"/>
    <property type="evidence" value="ECO:0007669"/>
    <property type="project" value="TreeGrafter"/>
</dbReference>
<dbReference type="InterPro" id="IPR050523">
    <property type="entry name" value="AKR_Detox_Biosynth"/>
</dbReference>
<reference evidence="4 5" key="1">
    <citation type="submission" date="2019-07" db="EMBL/GenBank/DDBJ databases">
        <title>Whole genome shotgun sequence of Pseudonocardia sulfidoxydans NBRC 16205.</title>
        <authorList>
            <person name="Hosoyama A."/>
            <person name="Uohara A."/>
            <person name="Ohji S."/>
            <person name="Ichikawa N."/>
        </authorList>
    </citation>
    <scope>NUCLEOTIDE SEQUENCE [LARGE SCALE GENOMIC DNA]</scope>
    <source>
        <strain evidence="4 5">NBRC 16205</strain>
    </source>
</reference>
<evidence type="ECO:0000259" key="3">
    <source>
        <dbReference type="Pfam" id="PF00248"/>
    </source>
</evidence>
<dbReference type="EMBL" id="BJVJ01000119">
    <property type="protein sequence ID" value="GEL26875.1"/>
    <property type="molecule type" value="Genomic_DNA"/>
</dbReference>
<dbReference type="PANTHER" id="PTHR43364">
    <property type="entry name" value="NADH-SPECIFIC METHYLGLYOXAL REDUCTASE-RELATED"/>
    <property type="match status" value="1"/>
</dbReference>
<dbReference type="PRINTS" id="PR00069">
    <property type="entry name" value="ALDKETRDTASE"/>
</dbReference>
<evidence type="ECO:0000313" key="4">
    <source>
        <dbReference type="EMBL" id="GEL26875.1"/>
    </source>
</evidence>
<feature type="domain" description="NADP-dependent oxidoreductase" evidence="3">
    <location>
        <begin position="16"/>
        <end position="314"/>
    </location>
</feature>
<evidence type="ECO:0000313" key="5">
    <source>
        <dbReference type="Proteomes" id="UP000321685"/>
    </source>
</evidence>
<sequence>MSWYRPLGRTGVHVSPLTLGAMNFGSQFGTDRDEAARIVGTALDAGVNVIDTADVYSNGESEEIVGHAIKGRRDDVVLASKFHGRLGEDVNRGGNSRRWAARAVEESLRRLGTDHLDLYQVHRPDPDTDVEETLGALSDLVRAGKIRYYGTSTFEPHQVLEAQYLARAGGLVAPSTEQAPYSMLARGVERALLPVAEQFRLGVLTWSPLAGGWLSGRWRRGEVVPSSGRAGIMATRHDQSTPANVLKRDAAERLLDLAESAGLSLVDLSLAWVLRHPAVTSVIVGPRTTQQLTGQLSAPTLTLDDDLLDAVDEIVPPGVTLNPADAGYAPPSLTDPARRRRPAPPA</sequence>
<dbReference type="SUPFAM" id="SSF51430">
    <property type="entry name" value="NAD(P)-linked oxidoreductase"/>
    <property type="match status" value="1"/>
</dbReference>
<dbReference type="GO" id="GO:0016491">
    <property type="term" value="F:oxidoreductase activity"/>
    <property type="evidence" value="ECO:0007669"/>
    <property type="project" value="UniProtKB-KW"/>
</dbReference>
<organism evidence="4 5">
    <name type="scientific">Pseudonocardia sulfidoxydans NBRC 16205</name>
    <dbReference type="NCBI Taxonomy" id="1223511"/>
    <lineage>
        <taxon>Bacteria</taxon>
        <taxon>Bacillati</taxon>
        <taxon>Actinomycetota</taxon>
        <taxon>Actinomycetes</taxon>
        <taxon>Pseudonocardiales</taxon>
        <taxon>Pseudonocardiaceae</taxon>
        <taxon>Pseudonocardia</taxon>
    </lineage>
</organism>
<dbReference type="Pfam" id="PF00248">
    <property type="entry name" value="Aldo_ket_red"/>
    <property type="match status" value="1"/>
</dbReference>
<evidence type="ECO:0000256" key="2">
    <source>
        <dbReference type="SAM" id="MobiDB-lite"/>
    </source>
</evidence>
<dbReference type="InterPro" id="IPR020471">
    <property type="entry name" value="AKR"/>
</dbReference>
<dbReference type="RefSeq" id="WP_147115655.1">
    <property type="nucleotide sequence ID" value="NZ_BJVJ01000119.1"/>
</dbReference>
<proteinExistence type="predicted"/>
<name>A0A511DPX9_9PSEU</name>
<evidence type="ECO:0000256" key="1">
    <source>
        <dbReference type="ARBA" id="ARBA00023002"/>
    </source>
</evidence>
<gene>
    <name evidence="4" type="ORF">PSU4_58290</name>
</gene>
<dbReference type="InterPro" id="IPR023210">
    <property type="entry name" value="NADP_OxRdtase_dom"/>
</dbReference>